<keyword evidence="3" id="KW-1185">Reference proteome</keyword>
<dbReference type="EMBL" id="JAUTBL010000002">
    <property type="protein sequence ID" value="MDQ1185153.1"/>
    <property type="molecule type" value="Genomic_DNA"/>
</dbReference>
<dbReference type="SUPFAM" id="SSF54593">
    <property type="entry name" value="Glyoxalase/Bleomycin resistance protein/Dihydroxybiphenyl dioxygenase"/>
    <property type="match status" value="1"/>
</dbReference>
<dbReference type="PANTHER" id="PTHR39175">
    <property type="entry name" value="FAMILY PROTEIN, PUTATIVE (AFU_ORTHOLOGUE AFUA_3G15060)-RELATED"/>
    <property type="match status" value="1"/>
</dbReference>
<comment type="caution">
    <text evidence="2">The sequence shown here is derived from an EMBL/GenBank/DDBJ whole genome shotgun (WGS) entry which is preliminary data.</text>
</comment>
<sequence>MTLLRLDHIQLAMPEGGEQRARAFYADLLGLEEVEKPANLAGRGGCWFALGEVRVHLGVAADFVAARKAHPAFVVDDLAQLRKRLETAGCHVVEDEPLEGYHRFYVYDPFGNRIEMMQPLEP</sequence>
<dbReference type="Pfam" id="PF00903">
    <property type="entry name" value="Glyoxalase"/>
    <property type="match status" value="1"/>
</dbReference>
<dbReference type="InterPro" id="IPR029068">
    <property type="entry name" value="Glyas_Bleomycin-R_OHBP_Dase"/>
</dbReference>
<dbReference type="Gene3D" id="3.10.180.10">
    <property type="entry name" value="2,3-Dihydroxybiphenyl 1,2-Dioxygenase, domain 1"/>
    <property type="match status" value="1"/>
</dbReference>
<protein>
    <submittedName>
        <fullName evidence="2">Catechol 2,3-dioxygenase-like lactoylglutathione lyase family enzyme</fullName>
    </submittedName>
</protein>
<proteinExistence type="predicted"/>
<dbReference type="InterPro" id="IPR004360">
    <property type="entry name" value="Glyas_Fos-R_dOase_dom"/>
</dbReference>
<organism evidence="2 3">
    <name type="scientific">Agrobacterium larrymoorei</name>
    <dbReference type="NCBI Taxonomy" id="160699"/>
    <lineage>
        <taxon>Bacteria</taxon>
        <taxon>Pseudomonadati</taxon>
        <taxon>Pseudomonadota</taxon>
        <taxon>Alphaproteobacteria</taxon>
        <taxon>Hyphomicrobiales</taxon>
        <taxon>Rhizobiaceae</taxon>
        <taxon>Rhizobium/Agrobacterium group</taxon>
        <taxon>Agrobacterium</taxon>
    </lineage>
</organism>
<evidence type="ECO:0000259" key="1">
    <source>
        <dbReference type="PROSITE" id="PS51819"/>
    </source>
</evidence>
<dbReference type="PANTHER" id="PTHR39175:SF1">
    <property type="entry name" value="FAMILY PROTEIN, PUTATIVE (AFU_ORTHOLOGUE AFUA_3G15060)-RELATED"/>
    <property type="match status" value="1"/>
</dbReference>
<evidence type="ECO:0000313" key="3">
    <source>
        <dbReference type="Proteomes" id="UP001224781"/>
    </source>
</evidence>
<accession>A0ABU0UK15</accession>
<feature type="domain" description="VOC" evidence="1">
    <location>
        <begin position="5"/>
        <end position="119"/>
    </location>
</feature>
<reference evidence="2 3" key="1">
    <citation type="submission" date="2023-07" db="EMBL/GenBank/DDBJ databases">
        <title>Functional and genomic diversity of the sorghum phyllosphere microbiome.</title>
        <authorList>
            <person name="Shade A."/>
        </authorList>
    </citation>
    <scope>NUCLEOTIDE SEQUENCE [LARGE SCALE GENOMIC DNA]</scope>
    <source>
        <strain evidence="2 3">SORGH_AS_1126</strain>
    </source>
</reference>
<dbReference type="CDD" id="cd07245">
    <property type="entry name" value="VOC_like"/>
    <property type="match status" value="1"/>
</dbReference>
<evidence type="ECO:0000313" key="2">
    <source>
        <dbReference type="EMBL" id="MDQ1185153.1"/>
    </source>
</evidence>
<name>A0ABU0UK15_9HYPH</name>
<dbReference type="RefSeq" id="WP_306931216.1">
    <property type="nucleotide sequence ID" value="NZ_JAUTBL010000002.1"/>
</dbReference>
<gene>
    <name evidence="2" type="ORF">QE408_002296</name>
</gene>
<dbReference type="Proteomes" id="UP001224781">
    <property type="component" value="Unassembled WGS sequence"/>
</dbReference>
<dbReference type="PROSITE" id="PS51819">
    <property type="entry name" value="VOC"/>
    <property type="match status" value="1"/>
</dbReference>
<dbReference type="InterPro" id="IPR037523">
    <property type="entry name" value="VOC_core"/>
</dbReference>